<dbReference type="PROSITE" id="PS52012">
    <property type="entry name" value="CFEM"/>
    <property type="match status" value="1"/>
</dbReference>
<feature type="domain" description="CFEM" evidence="6">
    <location>
        <begin position="1"/>
        <end position="94"/>
    </location>
</feature>
<dbReference type="GO" id="GO:0005576">
    <property type="term" value="C:extracellular region"/>
    <property type="evidence" value="ECO:0007669"/>
    <property type="project" value="UniProtKB-SubCell"/>
</dbReference>
<accession>A0AAD7BQS8</accession>
<evidence type="ECO:0000313" key="7">
    <source>
        <dbReference type="EMBL" id="KAJ7628319.1"/>
    </source>
</evidence>
<dbReference type="Proteomes" id="UP001221142">
    <property type="component" value="Unassembled WGS sequence"/>
</dbReference>
<feature type="signal peptide" evidence="5">
    <location>
        <begin position="1"/>
        <end position="19"/>
    </location>
</feature>
<sequence>MRFPTALASFALFATTASASVTPSVAYHCANICLANANTGGCSPGDDSCLCNNSVFDQSTFQCIEGICQGADLTNAIQAFENLCAAVGVPVSPN</sequence>
<evidence type="ECO:0000256" key="2">
    <source>
        <dbReference type="ARBA" id="ARBA00022525"/>
    </source>
</evidence>
<keyword evidence="4" id="KW-1015">Disulfide bond</keyword>
<dbReference type="InterPro" id="IPR008427">
    <property type="entry name" value="Extracellular_membr_CFEM_dom"/>
</dbReference>
<feature type="chain" id="PRO_5042228152" description="CFEM domain-containing protein" evidence="5">
    <location>
        <begin position="20"/>
        <end position="94"/>
    </location>
</feature>
<proteinExistence type="predicted"/>
<evidence type="ECO:0000256" key="3">
    <source>
        <dbReference type="ARBA" id="ARBA00022729"/>
    </source>
</evidence>
<keyword evidence="8" id="KW-1185">Reference proteome</keyword>
<dbReference type="Pfam" id="PF05730">
    <property type="entry name" value="CFEM"/>
    <property type="match status" value="1"/>
</dbReference>
<gene>
    <name evidence="7" type="ORF">FB45DRAFT_1028417</name>
</gene>
<organism evidence="7 8">
    <name type="scientific">Roridomyces roridus</name>
    <dbReference type="NCBI Taxonomy" id="1738132"/>
    <lineage>
        <taxon>Eukaryota</taxon>
        <taxon>Fungi</taxon>
        <taxon>Dikarya</taxon>
        <taxon>Basidiomycota</taxon>
        <taxon>Agaricomycotina</taxon>
        <taxon>Agaricomycetes</taxon>
        <taxon>Agaricomycetidae</taxon>
        <taxon>Agaricales</taxon>
        <taxon>Marasmiineae</taxon>
        <taxon>Mycenaceae</taxon>
        <taxon>Roridomyces</taxon>
    </lineage>
</organism>
<evidence type="ECO:0000313" key="8">
    <source>
        <dbReference type="Proteomes" id="UP001221142"/>
    </source>
</evidence>
<keyword evidence="3 5" id="KW-0732">Signal</keyword>
<comment type="subcellular location">
    <subcellularLocation>
        <location evidence="1">Secreted</location>
    </subcellularLocation>
</comment>
<name>A0AAD7BQS8_9AGAR</name>
<evidence type="ECO:0000256" key="5">
    <source>
        <dbReference type="SAM" id="SignalP"/>
    </source>
</evidence>
<evidence type="ECO:0000256" key="1">
    <source>
        <dbReference type="ARBA" id="ARBA00004613"/>
    </source>
</evidence>
<evidence type="ECO:0000259" key="6">
    <source>
        <dbReference type="PROSITE" id="PS52012"/>
    </source>
</evidence>
<reference evidence="7" key="1">
    <citation type="submission" date="2023-03" db="EMBL/GenBank/DDBJ databases">
        <title>Massive genome expansion in bonnet fungi (Mycena s.s.) driven by repeated elements and novel gene families across ecological guilds.</title>
        <authorList>
            <consortium name="Lawrence Berkeley National Laboratory"/>
            <person name="Harder C.B."/>
            <person name="Miyauchi S."/>
            <person name="Viragh M."/>
            <person name="Kuo A."/>
            <person name="Thoen E."/>
            <person name="Andreopoulos B."/>
            <person name="Lu D."/>
            <person name="Skrede I."/>
            <person name="Drula E."/>
            <person name="Henrissat B."/>
            <person name="Morin E."/>
            <person name="Kohler A."/>
            <person name="Barry K."/>
            <person name="LaButti K."/>
            <person name="Morin E."/>
            <person name="Salamov A."/>
            <person name="Lipzen A."/>
            <person name="Mereny Z."/>
            <person name="Hegedus B."/>
            <person name="Baldrian P."/>
            <person name="Stursova M."/>
            <person name="Weitz H."/>
            <person name="Taylor A."/>
            <person name="Grigoriev I.V."/>
            <person name="Nagy L.G."/>
            <person name="Martin F."/>
            <person name="Kauserud H."/>
        </authorList>
    </citation>
    <scope>NUCLEOTIDE SEQUENCE</scope>
    <source>
        <strain evidence="7">9284</strain>
    </source>
</reference>
<protein>
    <recommendedName>
        <fullName evidence="6">CFEM domain-containing protein</fullName>
    </recommendedName>
</protein>
<dbReference type="AlphaFoldDB" id="A0AAD7BQS8"/>
<dbReference type="EMBL" id="JARKIF010000010">
    <property type="protein sequence ID" value="KAJ7628319.1"/>
    <property type="molecule type" value="Genomic_DNA"/>
</dbReference>
<evidence type="ECO:0000256" key="4">
    <source>
        <dbReference type="ARBA" id="ARBA00023157"/>
    </source>
</evidence>
<keyword evidence="2" id="KW-0964">Secreted</keyword>
<comment type="caution">
    <text evidence="7">The sequence shown here is derived from an EMBL/GenBank/DDBJ whole genome shotgun (WGS) entry which is preliminary data.</text>
</comment>